<dbReference type="AlphaFoldDB" id="A0A5C6UGN5"/>
<organism evidence="1 2">
    <name type="scientific">Sphingomonas ginsenosidivorax</name>
    <dbReference type="NCBI Taxonomy" id="862135"/>
    <lineage>
        <taxon>Bacteria</taxon>
        <taxon>Pseudomonadati</taxon>
        <taxon>Pseudomonadota</taxon>
        <taxon>Alphaproteobacteria</taxon>
        <taxon>Sphingomonadales</taxon>
        <taxon>Sphingomonadaceae</taxon>
        <taxon>Sphingomonas</taxon>
    </lineage>
</organism>
<accession>A0A5C6UGN5</accession>
<dbReference type="OrthoDB" id="7563673at2"/>
<comment type="caution">
    <text evidence="1">The sequence shown here is derived from an EMBL/GenBank/DDBJ whole genome shotgun (WGS) entry which is preliminary data.</text>
</comment>
<evidence type="ECO:0000313" key="2">
    <source>
        <dbReference type="Proteomes" id="UP000321250"/>
    </source>
</evidence>
<proteinExistence type="predicted"/>
<keyword evidence="2" id="KW-1185">Reference proteome</keyword>
<reference evidence="1 2" key="1">
    <citation type="journal article" date="2013" name="Antonie Van Leeuwenhoek">
        <title>Sphingomonas ginsenosidivorax sp. nov., with the ability to transform ginsenosides.</title>
        <authorList>
            <person name="Jin X.F."/>
            <person name="Kim J.K."/>
            <person name="Liu Q.M."/>
            <person name="Kang M.S."/>
            <person name="He D."/>
            <person name="Jin F.X."/>
            <person name="Kim S.C."/>
            <person name="Im W.T."/>
        </authorList>
    </citation>
    <scope>NUCLEOTIDE SEQUENCE [LARGE SCALE GENOMIC DNA]</scope>
    <source>
        <strain evidence="1 2">KHI67</strain>
    </source>
</reference>
<sequence>MLTVLLMVTAPIEVRRDGPPLSLERARQMSAAQLGDTVLAPGHPAIVEASVGPEGMGPLPFPGTPVASEIRLYTAAQLMAGSGFCRKNKVTVTLRPVLPQGGQLPPAPAETASSTALYRWAERTNRAIKCEAGHHEFFQLDPTLADRSFAVIRLLDRSRRGADRRPQVTIDDQAARSMRDYVNKLPSEARGLPKEAITPIVNGRVALQKFPISSITMIRPYAKAWDENLLTVADLHDATGRALEAVTIFAGGEWLAGIVLDGDRITTIRFIKAIPPPF</sequence>
<name>A0A5C6UGN5_9SPHN</name>
<dbReference type="Proteomes" id="UP000321250">
    <property type="component" value="Unassembled WGS sequence"/>
</dbReference>
<protein>
    <submittedName>
        <fullName evidence="1">Uncharacterized protein</fullName>
    </submittedName>
</protein>
<evidence type="ECO:0000313" key="1">
    <source>
        <dbReference type="EMBL" id="TXC71215.1"/>
    </source>
</evidence>
<dbReference type="EMBL" id="VOQR01000001">
    <property type="protein sequence ID" value="TXC71215.1"/>
    <property type="molecule type" value="Genomic_DNA"/>
</dbReference>
<dbReference type="RefSeq" id="WP_147082286.1">
    <property type="nucleotide sequence ID" value="NZ_VOQR01000001.1"/>
</dbReference>
<gene>
    <name evidence="1" type="ORF">FSB78_09820</name>
</gene>